<accession>A0A5K1K256</accession>
<keyword evidence="1" id="KW-0812">Transmembrane</keyword>
<reference evidence="2" key="1">
    <citation type="submission" date="2019-10" db="EMBL/GenBank/DDBJ databases">
        <authorList>
            <person name="Nor Muhammad N."/>
        </authorList>
    </citation>
    <scope>NUCLEOTIDE SEQUENCE</scope>
</reference>
<dbReference type="AlphaFoldDB" id="A0A5K1K256"/>
<keyword evidence="1" id="KW-1133">Transmembrane helix</keyword>
<evidence type="ECO:0000313" key="2">
    <source>
        <dbReference type="EMBL" id="VWO99663.1"/>
    </source>
</evidence>
<dbReference type="EMBL" id="LR727805">
    <property type="protein sequence ID" value="VWO99663.1"/>
    <property type="molecule type" value="Genomic_DNA"/>
</dbReference>
<feature type="transmembrane region" description="Helical" evidence="1">
    <location>
        <begin position="20"/>
        <end position="45"/>
    </location>
</feature>
<organism evidence="2">
    <name type="scientific">Ganoderma boninense</name>
    <dbReference type="NCBI Taxonomy" id="34458"/>
    <lineage>
        <taxon>Eukaryota</taxon>
        <taxon>Fungi</taxon>
        <taxon>Dikarya</taxon>
        <taxon>Basidiomycota</taxon>
        <taxon>Agaricomycotina</taxon>
        <taxon>Agaricomycetes</taxon>
        <taxon>Polyporales</taxon>
        <taxon>Polyporaceae</taxon>
        <taxon>Ganoderma</taxon>
    </lineage>
</organism>
<gene>
    <name evidence="2" type="primary">C4YFX2</name>
</gene>
<evidence type="ECO:0000256" key="1">
    <source>
        <dbReference type="SAM" id="Phobius"/>
    </source>
</evidence>
<protein>
    <submittedName>
        <fullName evidence="2">Transcriptional repressor TUP1</fullName>
    </submittedName>
</protein>
<sequence>MLAAPLLLPDLDDLPGGIDLPRISTATAAGIGVAIAGNILISLALNCQKLAHRRLQREREALANAPQPLKPTSSNGRIFDGADYDDAAPSHAPLRTVAVLETEPLLPQPNRAETDTTRPGRRWFFFRRKSFHTRARSADRGHLASTHALMPVEITQVPSQDADAPSNWRAEIQTAECRRE</sequence>
<keyword evidence="1" id="KW-0472">Membrane</keyword>
<name>A0A5K1K256_9APHY</name>
<proteinExistence type="predicted"/>